<dbReference type="GO" id="GO:1990247">
    <property type="term" value="F:N6-methyladenosine-containing RNA reader activity"/>
    <property type="evidence" value="ECO:0007669"/>
    <property type="project" value="UniProtKB-UniRule"/>
</dbReference>
<protein>
    <recommendedName>
        <fullName evidence="1">YTH domain-containing family protein</fullName>
    </recommendedName>
</protein>
<dbReference type="AlphaFoldDB" id="A0AAN7Q0G0"/>
<dbReference type="Pfam" id="PF04146">
    <property type="entry name" value="YTH"/>
    <property type="match status" value="1"/>
</dbReference>
<dbReference type="EMBL" id="JAXIOK010000012">
    <property type="protein sequence ID" value="KAK4757397.1"/>
    <property type="molecule type" value="Genomic_DNA"/>
</dbReference>
<proteinExistence type="inferred from homology"/>
<reference evidence="3 4" key="1">
    <citation type="journal article" date="2023" name="Hortic Res">
        <title>Pangenome of water caltrop reveals structural variations and asymmetric subgenome divergence after allopolyploidization.</title>
        <authorList>
            <person name="Zhang X."/>
            <person name="Chen Y."/>
            <person name="Wang L."/>
            <person name="Yuan Y."/>
            <person name="Fang M."/>
            <person name="Shi L."/>
            <person name="Lu R."/>
            <person name="Comes H.P."/>
            <person name="Ma Y."/>
            <person name="Chen Y."/>
            <person name="Huang G."/>
            <person name="Zhou Y."/>
            <person name="Zheng Z."/>
            <person name="Qiu Y."/>
        </authorList>
    </citation>
    <scope>NUCLEOTIDE SEQUENCE [LARGE SCALE GENOMIC DNA]</scope>
    <source>
        <tissue evidence="3">Roots</tissue>
    </source>
</reference>
<dbReference type="Gene3D" id="3.10.590.10">
    <property type="entry name" value="ph1033 like domains"/>
    <property type="match status" value="1"/>
</dbReference>
<keyword evidence="4" id="KW-1185">Reference proteome</keyword>
<dbReference type="GO" id="GO:0003729">
    <property type="term" value="F:mRNA binding"/>
    <property type="evidence" value="ECO:0007669"/>
    <property type="project" value="UniProtKB-UniRule"/>
</dbReference>
<name>A0AAN7Q0G0_9MYRT</name>
<dbReference type="InterPro" id="IPR007275">
    <property type="entry name" value="YTH_domain"/>
</dbReference>
<evidence type="ECO:0000313" key="3">
    <source>
        <dbReference type="EMBL" id="KAK4757397.1"/>
    </source>
</evidence>
<keyword evidence="1" id="KW-0694">RNA-binding</keyword>
<evidence type="ECO:0000256" key="1">
    <source>
        <dbReference type="RuleBase" id="RU369095"/>
    </source>
</evidence>
<dbReference type="GO" id="GO:0061157">
    <property type="term" value="P:mRNA destabilization"/>
    <property type="evidence" value="ECO:0007669"/>
    <property type="project" value="TreeGrafter"/>
</dbReference>
<dbReference type="GO" id="GO:0005737">
    <property type="term" value="C:cytoplasm"/>
    <property type="evidence" value="ECO:0007669"/>
    <property type="project" value="TreeGrafter"/>
</dbReference>
<feature type="domain" description="YTH" evidence="2">
    <location>
        <begin position="63"/>
        <end position="104"/>
    </location>
</feature>
<evidence type="ECO:0000259" key="2">
    <source>
        <dbReference type="Pfam" id="PF04146"/>
    </source>
</evidence>
<dbReference type="PANTHER" id="PTHR12357:SF89">
    <property type="entry name" value="YTH DOMAIN-CONTAINING FAMILY PROTEIN"/>
    <property type="match status" value="1"/>
</dbReference>
<evidence type="ECO:0000313" key="4">
    <source>
        <dbReference type="Proteomes" id="UP001345219"/>
    </source>
</evidence>
<dbReference type="InterPro" id="IPR045168">
    <property type="entry name" value="YTH_prot"/>
</dbReference>
<sequence>MQRHCWRISHWMFNLKPMEMPEMTNKGLNLPRPLYLVLSAMSAGNGYVDRFYTNTFYGRYGGMVSHFPLKSHMVKDVPYRLINHIILENNENKLVTNSKYTQEVWKGKLMTRNKDITKCGT</sequence>
<dbReference type="Proteomes" id="UP001345219">
    <property type="component" value="Chromosome 15"/>
</dbReference>
<accession>A0AAN7Q0G0</accession>
<dbReference type="PANTHER" id="PTHR12357">
    <property type="entry name" value="YTH YT521-B HOMOLOGY DOMAIN-CONTAINING"/>
    <property type="match status" value="1"/>
</dbReference>
<gene>
    <name evidence="3" type="ORF">SAY87_018698</name>
</gene>
<comment type="similarity">
    <text evidence="1">Belongs to the YTHDF family.</text>
</comment>
<organism evidence="3 4">
    <name type="scientific">Trapa incisa</name>
    <dbReference type="NCBI Taxonomy" id="236973"/>
    <lineage>
        <taxon>Eukaryota</taxon>
        <taxon>Viridiplantae</taxon>
        <taxon>Streptophyta</taxon>
        <taxon>Embryophyta</taxon>
        <taxon>Tracheophyta</taxon>
        <taxon>Spermatophyta</taxon>
        <taxon>Magnoliopsida</taxon>
        <taxon>eudicotyledons</taxon>
        <taxon>Gunneridae</taxon>
        <taxon>Pentapetalae</taxon>
        <taxon>rosids</taxon>
        <taxon>malvids</taxon>
        <taxon>Myrtales</taxon>
        <taxon>Lythraceae</taxon>
        <taxon>Trapa</taxon>
    </lineage>
</organism>
<comment type="caution">
    <text evidence="3">The sequence shown here is derived from an EMBL/GenBank/DDBJ whole genome shotgun (WGS) entry which is preliminary data.</text>
</comment>
<comment type="function">
    <text evidence="1">Specifically recognizes and binds N6-methyladenosine (m6A)-containing RNAs, and regulates mRNA stability. M6A is a modification present at internal sites of mRNAs and some non-coding RNAs and plays a role in mRNA stability and processing.</text>
</comment>